<dbReference type="Proteomes" id="UP000001072">
    <property type="component" value="Unassembled WGS sequence"/>
</dbReference>
<organism evidence="2">
    <name type="scientific">Melampsora larici-populina (strain 98AG31 / pathotype 3-4-7)</name>
    <name type="common">Poplar leaf rust fungus</name>
    <dbReference type="NCBI Taxonomy" id="747676"/>
    <lineage>
        <taxon>Eukaryota</taxon>
        <taxon>Fungi</taxon>
        <taxon>Dikarya</taxon>
        <taxon>Basidiomycota</taxon>
        <taxon>Pucciniomycotina</taxon>
        <taxon>Pucciniomycetes</taxon>
        <taxon>Pucciniales</taxon>
        <taxon>Melampsoraceae</taxon>
        <taxon>Melampsora</taxon>
    </lineage>
</organism>
<gene>
    <name evidence="1" type="ORF">MELLADRAFT_67529</name>
</gene>
<dbReference type="OrthoDB" id="10366522at2759"/>
<dbReference type="InParanoid" id="F4S3G6"/>
<dbReference type="AlphaFoldDB" id="F4S3G6"/>
<reference evidence="2" key="1">
    <citation type="journal article" date="2011" name="Proc. Natl. Acad. Sci. U.S.A.">
        <title>Obligate biotrophy features unraveled by the genomic analysis of rust fungi.</title>
        <authorList>
            <person name="Duplessis S."/>
            <person name="Cuomo C.A."/>
            <person name="Lin Y.-C."/>
            <person name="Aerts A."/>
            <person name="Tisserant E."/>
            <person name="Veneault-Fourrey C."/>
            <person name="Joly D.L."/>
            <person name="Hacquard S."/>
            <person name="Amselem J."/>
            <person name="Cantarel B.L."/>
            <person name="Chiu R."/>
            <person name="Coutinho P.M."/>
            <person name="Feau N."/>
            <person name="Field M."/>
            <person name="Frey P."/>
            <person name="Gelhaye E."/>
            <person name="Goldberg J."/>
            <person name="Grabherr M.G."/>
            <person name="Kodira C.D."/>
            <person name="Kohler A."/>
            <person name="Kuees U."/>
            <person name="Lindquist E.A."/>
            <person name="Lucas S.M."/>
            <person name="Mago R."/>
            <person name="Mauceli E."/>
            <person name="Morin E."/>
            <person name="Murat C."/>
            <person name="Pangilinan J.L."/>
            <person name="Park R."/>
            <person name="Pearson M."/>
            <person name="Quesneville H."/>
            <person name="Rouhier N."/>
            <person name="Sakthikumar S."/>
            <person name="Salamov A.A."/>
            <person name="Schmutz J."/>
            <person name="Selles B."/>
            <person name="Shapiro H."/>
            <person name="Tanguay P."/>
            <person name="Tuskan G.A."/>
            <person name="Henrissat B."/>
            <person name="Van de Peer Y."/>
            <person name="Rouze P."/>
            <person name="Ellis J.G."/>
            <person name="Dodds P.N."/>
            <person name="Schein J.E."/>
            <person name="Zhong S."/>
            <person name="Hamelin R.C."/>
            <person name="Grigoriev I.V."/>
            <person name="Szabo L.J."/>
            <person name="Martin F."/>
        </authorList>
    </citation>
    <scope>NUCLEOTIDE SEQUENCE [LARGE SCALE GENOMIC DNA]</scope>
    <source>
        <strain evidence="2">98AG31 / pathotype 3-4-7</strain>
    </source>
</reference>
<dbReference type="KEGG" id="mlr:MELLADRAFT_67529"/>
<dbReference type="RefSeq" id="XP_007415882.1">
    <property type="nucleotide sequence ID" value="XM_007415820.1"/>
</dbReference>
<name>F4S3G6_MELLP</name>
<keyword evidence="2" id="KW-1185">Reference proteome</keyword>
<sequence>MFVFEAMDHSIQLRTMTNLKDMADGNMFSWGSRRKKHLESWELFGAFARGHYYDHRFESMFRSLTLILEPVPRHPFPIECDVIGQALDFFEHDENHLIHRVWVLGLIQKFQMYHPVIDVLSASSSEVQGTALSRVGLALYLTQKMDLFSPMVNSVSYSAAWIPNDLKEALKRVDLLYHIGTRSQETDQTPRSPIFMKVYDDLLQASCPLGDKKARSMAERCIEGIGMREDKTIEEEWMEEVLLHLYTFRKSAKKYIKESLSGRFGSSNKRVKEYFERIKTRGNRTLKRKQIQRYLSNEHLDPFIANLLTPFTYEVPVKLDHYRYILECFEAHNTIRYELFDDISHNWEMYSSDKRFVISVLYSESPYITGASRYLASRIKRGNYPMIHPYDA</sequence>
<accession>F4S3G6</accession>
<dbReference type="GeneID" id="18930840"/>
<evidence type="ECO:0000313" key="1">
    <source>
        <dbReference type="EMBL" id="EGG00808.1"/>
    </source>
</evidence>
<protein>
    <submittedName>
        <fullName evidence="1">Uncharacterized protein</fullName>
    </submittedName>
</protein>
<proteinExistence type="predicted"/>
<dbReference type="EMBL" id="GL883143">
    <property type="protein sequence ID" value="EGG00808.1"/>
    <property type="molecule type" value="Genomic_DNA"/>
</dbReference>
<dbReference type="HOGENOM" id="CLU_704155_0_0_1"/>
<evidence type="ECO:0000313" key="2">
    <source>
        <dbReference type="Proteomes" id="UP000001072"/>
    </source>
</evidence>
<dbReference type="VEuPathDB" id="FungiDB:MELLADRAFT_67529"/>